<keyword evidence="2" id="KW-1185">Reference proteome</keyword>
<reference evidence="1" key="1">
    <citation type="journal article" date="2019" name="Environ. Microbiol.">
        <title>Fungal ecological strategies reflected in gene transcription - a case study of two litter decomposers.</title>
        <authorList>
            <person name="Barbi F."/>
            <person name="Kohler A."/>
            <person name="Barry K."/>
            <person name="Baskaran P."/>
            <person name="Daum C."/>
            <person name="Fauchery L."/>
            <person name="Ihrmark K."/>
            <person name="Kuo A."/>
            <person name="LaButti K."/>
            <person name="Lipzen A."/>
            <person name="Morin E."/>
            <person name="Grigoriev I.V."/>
            <person name="Henrissat B."/>
            <person name="Lindahl B."/>
            <person name="Martin F."/>
        </authorList>
    </citation>
    <scope>NUCLEOTIDE SEQUENCE</scope>
    <source>
        <strain evidence="1">JB14</strain>
    </source>
</reference>
<organism evidence="1 2">
    <name type="scientific">Gymnopus androsaceus JB14</name>
    <dbReference type="NCBI Taxonomy" id="1447944"/>
    <lineage>
        <taxon>Eukaryota</taxon>
        <taxon>Fungi</taxon>
        <taxon>Dikarya</taxon>
        <taxon>Basidiomycota</taxon>
        <taxon>Agaricomycotina</taxon>
        <taxon>Agaricomycetes</taxon>
        <taxon>Agaricomycetidae</taxon>
        <taxon>Agaricales</taxon>
        <taxon>Marasmiineae</taxon>
        <taxon>Omphalotaceae</taxon>
        <taxon>Gymnopus</taxon>
    </lineage>
</organism>
<protein>
    <submittedName>
        <fullName evidence="1">Uncharacterized protein</fullName>
    </submittedName>
</protein>
<evidence type="ECO:0000313" key="1">
    <source>
        <dbReference type="EMBL" id="KAE9390444.1"/>
    </source>
</evidence>
<gene>
    <name evidence="1" type="ORF">BT96DRAFT_980279</name>
</gene>
<accession>A0A6A4GZB6</accession>
<sequence length="263" mass="29543">MIGPEPTPDEVLSFLSDKFPIVHIAEFKNVESNGKRGGLGPTIYLDADLCQGYEASCCNSAPQDCKLNQDDLFFLLVASFLHELSHSLSWQFMNHHDTSRLDEGDSDDPESEQAFEDAVFRWSIAIMWEQKGDMGEILKAAGIEIRSEVEYCSILSTSSHGVYKILSNFSPKIAACGTKFRILSLKILGVTGCALCLRKKIFVQLVTVPGPYEVTVEGFTKQKSQELFLPRIRRQTKMEFDVLFASKLSTHIPAFQDFRHYGT</sequence>
<dbReference type="EMBL" id="ML769657">
    <property type="protein sequence ID" value="KAE9390444.1"/>
    <property type="molecule type" value="Genomic_DNA"/>
</dbReference>
<dbReference type="Proteomes" id="UP000799118">
    <property type="component" value="Unassembled WGS sequence"/>
</dbReference>
<evidence type="ECO:0000313" key="2">
    <source>
        <dbReference type="Proteomes" id="UP000799118"/>
    </source>
</evidence>
<name>A0A6A4GZB6_9AGAR</name>
<proteinExistence type="predicted"/>
<dbReference type="AlphaFoldDB" id="A0A6A4GZB6"/>